<gene>
    <name evidence="3" type="ORF">CTE05_37460</name>
</gene>
<feature type="transmembrane region" description="Helical" evidence="2">
    <location>
        <begin position="46"/>
        <end position="66"/>
    </location>
</feature>
<evidence type="ECO:0000313" key="4">
    <source>
        <dbReference type="Proteomes" id="UP000321049"/>
    </source>
</evidence>
<dbReference type="RefSeq" id="WP_146847795.1">
    <property type="nucleotide sequence ID" value="NZ_BJWH01000029.1"/>
</dbReference>
<protein>
    <submittedName>
        <fullName evidence="3">Uncharacterized protein</fullName>
    </submittedName>
</protein>
<dbReference type="EMBL" id="BJWH01000029">
    <property type="protein sequence ID" value="GEM00200.1"/>
    <property type="molecule type" value="Genomic_DNA"/>
</dbReference>
<accession>A0A511JQI9</accession>
<keyword evidence="2" id="KW-1133">Transmembrane helix</keyword>
<feature type="transmembrane region" description="Helical" evidence="2">
    <location>
        <begin position="119"/>
        <end position="139"/>
    </location>
</feature>
<sequence length="179" mass="18400">MTHGDQDVPDESDAGSSMPVAPQYRSEPVAAASAERPSSVTRAVQLMYVGAALSVVGIVVTWATTSQLRDQIAAASPTLSSDDVDSALTISLTSATVVGLVAVGLWLWMAAANGAGRPWARVVASVLGGLGVLSAVFSLMTATGITVATQLLSLALAVAILVLLWRPASSEYYRARSAQ</sequence>
<feature type="region of interest" description="Disordered" evidence="1">
    <location>
        <begin position="1"/>
        <end position="32"/>
    </location>
</feature>
<keyword evidence="4" id="KW-1185">Reference proteome</keyword>
<comment type="caution">
    <text evidence="3">The sequence shown here is derived from an EMBL/GenBank/DDBJ whole genome shotgun (WGS) entry which is preliminary data.</text>
</comment>
<keyword evidence="2" id="KW-0812">Transmembrane</keyword>
<feature type="transmembrane region" description="Helical" evidence="2">
    <location>
        <begin position="86"/>
        <end position="107"/>
    </location>
</feature>
<reference evidence="3 4" key="1">
    <citation type="submission" date="2019-07" db="EMBL/GenBank/DDBJ databases">
        <title>Whole genome shotgun sequence of Cellulomonas terrae NBRC 100819.</title>
        <authorList>
            <person name="Hosoyama A."/>
            <person name="Uohara A."/>
            <person name="Ohji S."/>
            <person name="Ichikawa N."/>
        </authorList>
    </citation>
    <scope>NUCLEOTIDE SEQUENCE [LARGE SCALE GENOMIC DNA]</scope>
    <source>
        <strain evidence="3 4">NBRC 100819</strain>
    </source>
</reference>
<dbReference type="AlphaFoldDB" id="A0A511JQI9"/>
<evidence type="ECO:0000256" key="1">
    <source>
        <dbReference type="SAM" id="MobiDB-lite"/>
    </source>
</evidence>
<name>A0A511JQI9_9CELL</name>
<evidence type="ECO:0000256" key="2">
    <source>
        <dbReference type="SAM" id="Phobius"/>
    </source>
</evidence>
<dbReference type="Proteomes" id="UP000321049">
    <property type="component" value="Unassembled WGS sequence"/>
</dbReference>
<keyword evidence="2" id="KW-0472">Membrane</keyword>
<proteinExistence type="predicted"/>
<feature type="transmembrane region" description="Helical" evidence="2">
    <location>
        <begin position="145"/>
        <end position="165"/>
    </location>
</feature>
<organism evidence="3 4">
    <name type="scientific">Cellulomonas terrae</name>
    <dbReference type="NCBI Taxonomy" id="311234"/>
    <lineage>
        <taxon>Bacteria</taxon>
        <taxon>Bacillati</taxon>
        <taxon>Actinomycetota</taxon>
        <taxon>Actinomycetes</taxon>
        <taxon>Micrococcales</taxon>
        <taxon>Cellulomonadaceae</taxon>
        <taxon>Cellulomonas</taxon>
    </lineage>
</organism>
<dbReference type="OrthoDB" id="3831145at2"/>
<evidence type="ECO:0000313" key="3">
    <source>
        <dbReference type="EMBL" id="GEM00200.1"/>
    </source>
</evidence>